<feature type="compositionally biased region" description="Low complexity" evidence="6">
    <location>
        <begin position="21"/>
        <end position="34"/>
    </location>
</feature>
<comment type="subcellular location">
    <subcellularLocation>
        <location evidence="1">Cell membrane</location>
        <topology evidence="1">Multi-pass membrane protein</topology>
    </subcellularLocation>
</comment>
<accession>A0AAD5UY68</accession>
<name>A0AAD5UY68_9APHY</name>
<evidence type="ECO:0000256" key="2">
    <source>
        <dbReference type="ARBA" id="ARBA00022475"/>
    </source>
</evidence>
<evidence type="ECO:0000256" key="4">
    <source>
        <dbReference type="ARBA" id="ARBA00022989"/>
    </source>
</evidence>
<proteinExistence type="predicted"/>
<dbReference type="Proteomes" id="UP001212997">
    <property type="component" value="Unassembled WGS sequence"/>
</dbReference>
<evidence type="ECO:0000256" key="7">
    <source>
        <dbReference type="SAM" id="Phobius"/>
    </source>
</evidence>
<evidence type="ECO:0000256" key="3">
    <source>
        <dbReference type="ARBA" id="ARBA00022692"/>
    </source>
</evidence>
<dbReference type="PANTHER" id="PTHR34187:SF2">
    <property type="entry name" value="DUF202 DOMAIN-CONTAINING PROTEIN"/>
    <property type="match status" value="1"/>
</dbReference>
<keyword evidence="4 7" id="KW-1133">Transmembrane helix</keyword>
<dbReference type="InterPro" id="IPR003807">
    <property type="entry name" value="DUF202"/>
</dbReference>
<feature type="compositionally biased region" description="Polar residues" evidence="6">
    <location>
        <begin position="90"/>
        <end position="99"/>
    </location>
</feature>
<feature type="compositionally biased region" description="Low complexity" evidence="6">
    <location>
        <begin position="42"/>
        <end position="54"/>
    </location>
</feature>
<keyword evidence="3 7" id="KW-0812">Transmembrane</keyword>
<reference evidence="9" key="1">
    <citation type="submission" date="2022-07" db="EMBL/GenBank/DDBJ databases">
        <title>Genome Sequence of Physisporinus lineatus.</title>
        <authorList>
            <person name="Buettner E."/>
        </authorList>
    </citation>
    <scope>NUCLEOTIDE SEQUENCE</scope>
    <source>
        <strain evidence="9">VT162</strain>
    </source>
</reference>
<sequence>MASQAPVPEIRFTEPRPSSPPLRFSSSPDSAAHLPPSPPPSLLSATSPSPIAPADFMIDEIRASGDDNASNQERPSSPIVLQPSEASREVSLQESTAQGQGKKKGSWLRRRREPLLGSWNPTLTLQNSGSVARDHLASERTFLAYVRTSLTISSTGVGQYSPTPYTLRVQPAKNFLTPLPFFLILIRISTNMCVNIVIFIPSSARSAVYNRRYLE</sequence>
<dbReference type="EMBL" id="JANAWD010000345">
    <property type="protein sequence ID" value="KAJ3480988.1"/>
    <property type="molecule type" value="Genomic_DNA"/>
</dbReference>
<comment type="caution">
    <text evidence="9">The sequence shown here is derived from an EMBL/GenBank/DDBJ whole genome shotgun (WGS) entry which is preliminary data.</text>
</comment>
<gene>
    <name evidence="9" type="ORF">NLI96_g7959</name>
</gene>
<keyword evidence="5 7" id="KW-0472">Membrane</keyword>
<dbReference type="Pfam" id="PF02656">
    <property type="entry name" value="DUF202"/>
    <property type="match status" value="1"/>
</dbReference>
<keyword evidence="2" id="KW-1003">Cell membrane</keyword>
<evidence type="ECO:0000259" key="8">
    <source>
        <dbReference type="Pfam" id="PF02656"/>
    </source>
</evidence>
<organism evidence="9 10">
    <name type="scientific">Meripilus lineatus</name>
    <dbReference type="NCBI Taxonomy" id="2056292"/>
    <lineage>
        <taxon>Eukaryota</taxon>
        <taxon>Fungi</taxon>
        <taxon>Dikarya</taxon>
        <taxon>Basidiomycota</taxon>
        <taxon>Agaricomycotina</taxon>
        <taxon>Agaricomycetes</taxon>
        <taxon>Polyporales</taxon>
        <taxon>Meripilaceae</taxon>
        <taxon>Meripilus</taxon>
    </lineage>
</organism>
<feature type="transmembrane region" description="Helical" evidence="7">
    <location>
        <begin position="179"/>
        <end position="202"/>
    </location>
</feature>
<keyword evidence="10" id="KW-1185">Reference proteome</keyword>
<evidence type="ECO:0000256" key="1">
    <source>
        <dbReference type="ARBA" id="ARBA00004651"/>
    </source>
</evidence>
<dbReference type="AlphaFoldDB" id="A0AAD5UY68"/>
<evidence type="ECO:0000256" key="5">
    <source>
        <dbReference type="ARBA" id="ARBA00023136"/>
    </source>
</evidence>
<feature type="domain" description="DUF202" evidence="8">
    <location>
        <begin position="133"/>
        <end position="159"/>
    </location>
</feature>
<evidence type="ECO:0000256" key="6">
    <source>
        <dbReference type="SAM" id="MobiDB-lite"/>
    </source>
</evidence>
<dbReference type="PANTHER" id="PTHR34187">
    <property type="entry name" value="FGR18P"/>
    <property type="match status" value="1"/>
</dbReference>
<dbReference type="InterPro" id="IPR052053">
    <property type="entry name" value="IM_YidH-like"/>
</dbReference>
<evidence type="ECO:0000313" key="10">
    <source>
        <dbReference type="Proteomes" id="UP001212997"/>
    </source>
</evidence>
<feature type="region of interest" description="Disordered" evidence="6">
    <location>
        <begin position="1"/>
        <end position="107"/>
    </location>
</feature>
<dbReference type="GO" id="GO:0005886">
    <property type="term" value="C:plasma membrane"/>
    <property type="evidence" value="ECO:0007669"/>
    <property type="project" value="UniProtKB-SubCell"/>
</dbReference>
<evidence type="ECO:0000313" key="9">
    <source>
        <dbReference type="EMBL" id="KAJ3480988.1"/>
    </source>
</evidence>
<protein>
    <recommendedName>
        <fullName evidence="8">DUF202 domain-containing protein</fullName>
    </recommendedName>
</protein>